<dbReference type="PANTHER" id="PTHR11432">
    <property type="entry name" value="NADH DEHYDROGENASE SUBUNIT 1"/>
    <property type="match status" value="1"/>
</dbReference>
<gene>
    <name evidence="13" type="primary">nad1</name>
</gene>
<dbReference type="AlphaFoldDB" id="A0A344AYW8"/>
<comment type="similarity">
    <text evidence="3 10">Belongs to the complex I subunit 1 family.</text>
</comment>
<evidence type="ECO:0000256" key="5">
    <source>
        <dbReference type="ARBA" id="ARBA00022448"/>
    </source>
</evidence>
<dbReference type="InterPro" id="IPR001694">
    <property type="entry name" value="NADH_UbQ_OxRdtase_su1/FPO"/>
</dbReference>
<keyword evidence="8 11" id="KW-0830">Ubiquinone</keyword>
<evidence type="ECO:0000256" key="2">
    <source>
        <dbReference type="ARBA" id="ARBA00004225"/>
    </source>
</evidence>
<evidence type="ECO:0000256" key="10">
    <source>
        <dbReference type="RuleBase" id="RU000471"/>
    </source>
</evidence>
<keyword evidence="9 12" id="KW-0472">Membrane</keyword>
<keyword evidence="5" id="KW-0813">Transport</keyword>
<feature type="transmembrane region" description="Helical" evidence="12">
    <location>
        <begin position="172"/>
        <end position="192"/>
    </location>
</feature>
<feature type="transmembrane region" description="Helical" evidence="12">
    <location>
        <begin position="283"/>
        <end position="305"/>
    </location>
</feature>
<feature type="transmembrane region" description="Helical" evidence="12">
    <location>
        <begin position="142"/>
        <end position="166"/>
    </location>
</feature>
<keyword evidence="7 12" id="KW-1133">Transmembrane helix</keyword>
<dbReference type="Pfam" id="PF00146">
    <property type="entry name" value="NADHdh"/>
    <property type="match status" value="1"/>
</dbReference>
<keyword evidence="11 13" id="KW-0496">Mitochondrion</keyword>
<name>A0A344AYW8_9CRUS</name>
<dbReference type="GO" id="GO:0003954">
    <property type="term" value="F:NADH dehydrogenase activity"/>
    <property type="evidence" value="ECO:0007669"/>
    <property type="project" value="TreeGrafter"/>
</dbReference>
<evidence type="ECO:0000256" key="12">
    <source>
        <dbReference type="SAM" id="Phobius"/>
    </source>
</evidence>
<dbReference type="EC" id="7.1.1.2" evidence="11"/>
<sequence length="310" mass="34873">MNLVGALMVFMKIMVLLVSVLLGVAFVTYCERKFLGYVQLRKGPNKVGYKGIFQPFSDAIKLFTNEVVLLNKSNYWLFLLSPLMMLSLMLMIWFSLPSSLGLGEMSLGMVFVFCCLGMGVYPALMSGWFSNSKYSMLGSLRVVAQTISYEISMVLIMFSFVIVVGSYVMDDYFSFSCWGIFVAPLLGAIWLISLMAELNRTPFDLTEGESELVSGFHTEYGSGLFVMFFLAEYGMILFLGSLFSLVMLGGGVGMGVLSIKAVLVVMVLIWVRSVLPRMRYDKLMMLTWKVFLPCSLFYFMFFIGLHSLTL</sequence>
<comment type="subcellular location">
    <subcellularLocation>
        <location evidence="10">Mitochondrion inner membrane</location>
        <topology evidence="10">Multi-pass membrane protein</topology>
    </subcellularLocation>
    <subcellularLocation>
        <location evidence="2">Mitochondrion membrane</location>
        <topology evidence="2">Multi-pass membrane protein</topology>
    </subcellularLocation>
</comment>
<comment type="catalytic activity">
    <reaction evidence="11">
        <text>a ubiquinone + NADH + 5 H(+)(in) = a ubiquinol + NAD(+) + 4 H(+)(out)</text>
        <dbReference type="Rhea" id="RHEA:29091"/>
        <dbReference type="Rhea" id="RHEA-COMP:9565"/>
        <dbReference type="Rhea" id="RHEA-COMP:9566"/>
        <dbReference type="ChEBI" id="CHEBI:15378"/>
        <dbReference type="ChEBI" id="CHEBI:16389"/>
        <dbReference type="ChEBI" id="CHEBI:17976"/>
        <dbReference type="ChEBI" id="CHEBI:57540"/>
        <dbReference type="ChEBI" id="CHEBI:57945"/>
        <dbReference type="EC" id="7.1.1.2"/>
    </reaction>
</comment>
<dbReference type="GO" id="GO:0009060">
    <property type="term" value="P:aerobic respiration"/>
    <property type="evidence" value="ECO:0007669"/>
    <property type="project" value="TreeGrafter"/>
</dbReference>
<accession>A0A344AYW8</accession>
<evidence type="ECO:0000256" key="6">
    <source>
        <dbReference type="ARBA" id="ARBA00022692"/>
    </source>
</evidence>
<dbReference type="InterPro" id="IPR018086">
    <property type="entry name" value="NADH_UbQ_OxRdtase_su1_CS"/>
</dbReference>
<feature type="transmembrane region" description="Helical" evidence="12">
    <location>
        <begin position="75"/>
        <end position="96"/>
    </location>
</feature>
<evidence type="ECO:0000256" key="8">
    <source>
        <dbReference type="ARBA" id="ARBA00023075"/>
    </source>
</evidence>
<evidence type="ECO:0000256" key="3">
    <source>
        <dbReference type="ARBA" id="ARBA00010535"/>
    </source>
</evidence>
<keyword evidence="10" id="KW-0520">NAD</keyword>
<geneLocation type="mitochondrion" evidence="13"/>
<feature type="transmembrane region" description="Helical" evidence="12">
    <location>
        <begin position="252"/>
        <end position="271"/>
    </location>
</feature>
<dbReference type="PROSITE" id="PS00668">
    <property type="entry name" value="COMPLEX1_ND1_2"/>
    <property type="match status" value="1"/>
</dbReference>
<feature type="transmembrane region" description="Helical" evidence="12">
    <location>
        <begin position="224"/>
        <end position="246"/>
    </location>
</feature>
<dbReference type="HAMAP" id="MF_01350">
    <property type="entry name" value="NDH1_NuoH"/>
    <property type="match status" value="1"/>
</dbReference>
<evidence type="ECO:0000256" key="9">
    <source>
        <dbReference type="ARBA" id="ARBA00023136"/>
    </source>
</evidence>
<organism evidence="13">
    <name type="scientific">Cymothoa indica</name>
    <dbReference type="NCBI Taxonomy" id="439382"/>
    <lineage>
        <taxon>Eukaryota</taxon>
        <taxon>Metazoa</taxon>
        <taxon>Ecdysozoa</taxon>
        <taxon>Arthropoda</taxon>
        <taxon>Crustacea</taxon>
        <taxon>Multicrustacea</taxon>
        <taxon>Malacostraca</taxon>
        <taxon>Eumalacostraca</taxon>
        <taxon>Peracarida</taxon>
        <taxon>Isopoda</taxon>
        <taxon>Cymothoidae</taxon>
        <taxon>Cymothoa</taxon>
    </lineage>
</organism>
<evidence type="ECO:0000256" key="7">
    <source>
        <dbReference type="ARBA" id="ARBA00022989"/>
    </source>
</evidence>
<dbReference type="GO" id="GO:0008137">
    <property type="term" value="F:NADH dehydrogenase (ubiquinone) activity"/>
    <property type="evidence" value="ECO:0007669"/>
    <property type="project" value="UniProtKB-EC"/>
</dbReference>
<dbReference type="GO" id="GO:0005743">
    <property type="term" value="C:mitochondrial inner membrane"/>
    <property type="evidence" value="ECO:0007669"/>
    <property type="project" value="UniProtKB-SubCell"/>
</dbReference>
<dbReference type="EMBL" id="MH396438">
    <property type="protein sequence ID" value="AWX90825.1"/>
    <property type="molecule type" value="Genomic_DNA"/>
</dbReference>
<protein>
    <recommendedName>
        <fullName evidence="4 11">NADH-ubiquinone oxidoreductase chain 1</fullName>
        <ecNumber evidence="11">7.1.1.2</ecNumber>
    </recommendedName>
</protein>
<evidence type="ECO:0000256" key="1">
    <source>
        <dbReference type="ARBA" id="ARBA00003257"/>
    </source>
</evidence>
<evidence type="ECO:0000256" key="4">
    <source>
        <dbReference type="ARBA" id="ARBA00021009"/>
    </source>
</evidence>
<feature type="transmembrane region" description="Helical" evidence="12">
    <location>
        <begin position="108"/>
        <end position="130"/>
    </location>
</feature>
<evidence type="ECO:0000313" key="13">
    <source>
        <dbReference type="EMBL" id="AWX90825.1"/>
    </source>
</evidence>
<keyword evidence="6 10" id="KW-0812">Transmembrane</keyword>
<dbReference type="PANTHER" id="PTHR11432:SF3">
    <property type="entry name" value="NADH-UBIQUINONE OXIDOREDUCTASE CHAIN 1"/>
    <property type="match status" value="1"/>
</dbReference>
<feature type="transmembrane region" description="Helical" evidence="12">
    <location>
        <begin position="6"/>
        <end position="30"/>
    </location>
</feature>
<evidence type="ECO:0000256" key="11">
    <source>
        <dbReference type="RuleBase" id="RU000473"/>
    </source>
</evidence>
<reference evidence="13" key="1">
    <citation type="submission" date="2018-05" db="EMBL/GenBank/DDBJ databases">
        <authorList>
            <person name="Lanie J.A."/>
            <person name="Ng W.-L."/>
            <person name="Kazmierczak K.M."/>
            <person name="Andrzejewski T.M."/>
            <person name="Davidsen T.M."/>
            <person name="Wayne K.J."/>
            <person name="Tettelin H."/>
            <person name="Glass J.I."/>
            <person name="Rusch D."/>
            <person name="Podicherti R."/>
            <person name="Tsui H.-C.T."/>
            <person name="Winkler M.E."/>
        </authorList>
    </citation>
    <scope>NUCLEOTIDE SEQUENCE</scope>
</reference>
<comment type="function">
    <text evidence="1">Core subunit of the mitochondrial membrane respiratory chain NADH dehydrogenase (Complex I) that is believed to belong to the minimal assembly required for catalysis. Complex I functions in the transfer of electrons from NADH to the respiratory chain. The immediate electron acceptor for the enzyme is believed to be ubiquinone.</text>
</comment>
<proteinExistence type="inferred from homology"/>